<keyword evidence="3" id="KW-1185">Reference proteome</keyword>
<sequence length="134" mass="15278">MEIEFRKQWWKNVENFERFANEKEEEEAEGSRPQNPRKQSGLRMKRHVVMGLLLSQRREEKIKLIQDGYDDNSSSDSLAHVSSSSQSISRTEELKTGVKDDIHHGKNEAVLVSIGLSVGRALPLKLLGSYPESI</sequence>
<evidence type="ECO:0000256" key="1">
    <source>
        <dbReference type="SAM" id="MobiDB-lite"/>
    </source>
</evidence>
<protein>
    <submittedName>
        <fullName evidence="2">Uncharacterized protein</fullName>
    </submittedName>
</protein>
<reference evidence="2 3" key="1">
    <citation type="submission" date="2018-10" db="EMBL/GenBank/DDBJ databases">
        <title>A high-quality apple genome assembly.</title>
        <authorList>
            <person name="Hu J."/>
        </authorList>
    </citation>
    <scope>NUCLEOTIDE SEQUENCE [LARGE SCALE GENOMIC DNA]</scope>
    <source>
        <strain evidence="3">cv. HFTH1</strain>
        <tissue evidence="2">Young leaf</tissue>
    </source>
</reference>
<accession>A0A498IW98</accession>
<evidence type="ECO:0000313" key="2">
    <source>
        <dbReference type="EMBL" id="RXH85703.1"/>
    </source>
</evidence>
<organism evidence="2 3">
    <name type="scientific">Malus domestica</name>
    <name type="common">Apple</name>
    <name type="synonym">Pyrus malus</name>
    <dbReference type="NCBI Taxonomy" id="3750"/>
    <lineage>
        <taxon>Eukaryota</taxon>
        <taxon>Viridiplantae</taxon>
        <taxon>Streptophyta</taxon>
        <taxon>Embryophyta</taxon>
        <taxon>Tracheophyta</taxon>
        <taxon>Spermatophyta</taxon>
        <taxon>Magnoliopsida</taxon>
        <taxon>eudicotyledons</taxon>
        <taxon>Gunneridae</taxon>
        <taxon>Pentapetalae</taxon>
        <taxon>rosids</taxon>
        <taxon>fabids</taxon>
        <taxon>Rosales</taxon>
        <taxon>Rosaceae</taxon>
        <taxon>Amygdaloideae</taxon>
        <taxon>Maleae</taxon>
        <taxon>Malus</taxon>
    </lineage>
</organism>
<dbReference type="Proteomes" id="UP000290289">
    <property type="component" value="Chromosome 10"/>
</dbReference>
<dbReference type="EMBL" id="RDQH01000336">
    <property type="protein sequence ID" value="RXH85703.1"/>
    <property type="molecule type" value="Genomic_DNA"/>
</dbReference>
<dbReference type="AlphaFoldDB" id="A0A498IW98"/>
<feature type="region of interest" description="Disordered" evidence="1">
    <location>
        <begin position="21"/>
        <end position="42"/>
    </location>
</feature>
<gene>
    <name evidence="2" type="ORF">DVH24_009524</name>
</gene>
<proteinExistence type="predicted"/>
<name>A0A498IW98_MALDO</name>
<feature type="region of interest" description="Disordered" evidence="1">
    <location>
        <begin position="68"/>
        <end position="100"/>
    </location>
</feature>
<feature type="compositionally biased region" description="Low complexity" evidence="1">
    <location>
        <begin position="74"/>
        <end position="89"/>
    </location>
</feature>
<feature type="compositionally biased region" description="Basic and acidic residues" evidence="1">
    <location>
        <begin position="90"/>
        <end position="100"/>
    </location>
</feature>
<evidence type="ECO:0000313" key="3">
    <source>
        <dbReference type="Proteomes" id="UP000290289"/>
    </source>
</evidence>
<comment type="caution">
    <text evidence="2">The sequence shown here is derived from an EMBL/GenBank/DDBJ whole genome shotgun (WGS) entry which is preliminary data.</text>
</comment>